<dbReference type="InterPro" id="IPR004868">
    <property type="entry name" value="DNA-dir_DNA_pol_B_mt/vir"/>
</dbReference>
<dbReference type="GO" id="GO:0042025">
    <property type="term" value="C:host cell nucleus"/>
    <property type="evidence" value="ECO:0007669"/>
    <property type="project" value="UniProtKB-SubCell"/>
</dbReference>
<evidence type="ECO:0000256" key="6">
    <source>
        <dbReference type="ARBA" id="ARBA00022932"/>
    </source>
</evidence>
<protein>
    <recommendedName>
        <fullName evidence="2">DNA-directed DNA polymerase</fullName>
        <ecNumber evidence="2">2.7.7.7</ecNumber>
    </recommendedName>
</protein>
<evidence type="ECO:0000256" key="2">
    <source>
        <dbReference type="ARBA" id="ARBA00012417"/>
    </source>
</evidence>
<dbReference type="Pfam" id="PF03175">
    <property type="entry name" value="DNA_pol_B_2"/>
    <property type="match status" value="1"/>
</dbReference>
<dbReference type="GO" id="GO:0006260">
    <property type="term" value="P:DNA replication"/>
    <property type="evidence" value="ECO:0007669"/>
    <property type="project" value="UniProtKB-KW"/>
</dbReference>
<accession>A0A068LL70</accession>
<sequence length="184" mass="20975">RGGRCYPTYLGVLEEKIYVYDICGMYASALTHPFPVGRPLNPFDRALAVRTWAHRLSQRAPIDYFDTSLKPAIFTIDANPPDETLLDVLPPFCSRKSGRLCWTNEPLRGEVATSIDVITLHNRGWEVEILPDERTVVWPEWECIAREYVQLNIMAKEKADKENNQTIRSISKLLSNALYGSFAT</sequence>
<organism evidence="11">
    <name type="scientific">Porcine adenovirus</name>
    <dbReference type="NCBI Taxonomy" id="114326"/>
    <lineage>
        <taxon>Viruses</taxon>
        <taxon>Varidnaviria</taxon>
        <taxon>Bamfordvirae</taxon>
        <taxon>Preplasmiviricota</taxon>
        <taxon>Polisuviricotina</taxon>
        <taxon>Pharingeaviricetes</taxon>
        <taxon>Rowavirales</taxon>
        <taxon>Adenoviridae</taxon>
        <taxon>Mastadenovirus</taxon>
    </lineage>
</organism>
<keyword evidence="6" id="KW-0239">DNA-directed DNA polymerase</keyword>
<evidence type="ECO:0000256" key="8">
    <source>
        <dbReference type="ARBA" id="ARBA00023125"/>
    </source>
</evidence>
<feature type="domain" description="DNA-directed DNA polymerase family B mitochondria/virus" evidence="10">
    <location>
        <begin position="1"/>
        <end position="184"/>
    </location>
</feature>
<dbReference type="InterPro" id="IPR043502">
    <property type="entry name" value="DNA/RNA_pol_sf"/>
</dbReference>
<keyword evidence="3" id="KW-0808">Transferase</keyword>
<keyword evidence="7" id="KW-1194">Viral DNA replication</keyword>
<keyword evidence="4" id="KW-0548">Nucleotidyltransferase</keyword>
<feature type="non-terminal residue" evidence="11">
    <location>
        <position position="184"/>
    </location>
</feature>
<feature type="non-terminal residue" evidence="11">
    <location>
        <position position="1"/>
    </location>
</feature>
<keyword evidence="8" id="KW-0238">DNA-binding</keyword>
<evidence type="ECO:0000256" key="9">
    <source>
        <dbReference type="ARBA" id="ARBA00049244"/>
    </source>
</evidence>
<dbReference type="EC" id="2.7.7.7" evidence="2"/>
<evidence type="ECO:0000256" key="3">
    <source>
        <dbReference type="ARBA" id="ARBA00022679"/>
    </source>
</evidence>
<evidence type="ECO:0000256" key="7">
    <source>
        <dbReference type="ARBA" id="ARBA00023109"/>
    </source>
</evidence>
<comment type="similarity">
    <text evidence="1">Belongs to the DNA polymerase type-B family.</text>
</comment>
<dbReference type="SUPFAM" id="SSF56672">
    <property type="entry name" value="DNA/RNA polymerases"/>
    <property type="match status" value="1"/>
</dbReference>
<dbReference type="GO" id="GO:0000166">
    <property type="term" value="F:nucleotide binding"/>
    <property type="evidence" value="ECO:0007669"/>
    <property type="project" value="InterPro"/>
</dbReference>
<evidence type="ECO:0000256" key="5">
    <source>
        <dbReference type="ARBA" id="ARBA00022705"/>
    </source>
</evidence>
<evidence type="ECO:0000313" key="11">
    <source>
        <dbReference type="EMBL" id="AIE48078.1"/>
    </source>
</evidence>
<reference evidence="11" key="1">
    <citation type="journal article" date="2014" name="Viruses">
        <title>A novel strain of porcine adenovirus detected in urinary bladder urothelial cell culture.</title>
        <authorList>
            <person name="Jerman U.D."/>
            <person name="Kolenc M."/>
            <person name="Steyer A."/>
            <person name="Veranic P."/>
            <person name="Prijatelj M.P."/>
            <person name="Kreft M.E."/>
        </authorList>
    </citation>
    <scope>NUCLEOTIDE SEQUENCE</scope>
    <source>
        <strain evidence="11">PadV-SVN1</strain>
    </source>
</reference>
<dbReference type="EMBL" id="KJ933482">
    <property type="protein sequence ID" value="AIE48078.1"/>
    <property type="molecule type" value="Genomic_DNA"/>
</dbReference>
<evidence type="ECO:0000256" key="1">
    <source>
        <dbReference type="ARBA" id="ARBA00005755"/>
    </source>
</evidence>
<dbReference type="GO" id="GO:0003887">
    <property type="term" value="F:DNA-directed DNA polymerase activity"/>
    <property type="evidence" value="ECO:0007669"/>
    <property type="project" value="UniProtKB-KW"/>
</dbReference>
<evidence type="ECO:0000259" key="10">
    <source>
        <dbReference type="Pfam" id="PF03175"/>
    </source>
</evidence>
<name>A0A068LL70_9ADEN</name>
<comment type="catalytic activity">
    <reaction evidence="9">
        <text>DNA(n) + a 2'-deoxyribonucleoside 5'-triphosphate = DNA(n+1) + diphosphate</text>
        <dbReference type="Rhea" id="RHEA:22508"/>
        <dbReference type="Rhea" id="RHEA-COMP:17339"/>
        <dbReference type="Rhea" id="RHEA-COMP:17340"/>
        <dbReference type="ChEBI" id="CHEBI:33019"/>
        <dbReference type="ChEBI" id="CHEBI:61560"/>
        <dbReference type="ChEBI" id="CHEBI:173112"/>
        <dbReference type="EC" id="2.7.7.7"/>
    </reaction>
</comment>
<keyword evidence="5" id="KW-0235">DNA replication</keyword>
<proteinExistence type="inferred from homology"/>
<dbReference type="GO" id="GO:0003677">
    <property type="term" value="F:DNA binding"/>
    <property type="evidence" value="ECO:0007669"/>
    <property type="project" value="UniProtKB-KW"/>
</dbReference>
<evidence type="ECO:0000256" key="4">
    <source>
        <dbReference type="ARBA" id="ARBA00022695"/>
    </source>
</evidence>
<dbReference type="GO" id="GO:0039693">
    <property type="term" value="P:viral DNA genome replication"/>
    <property type="evidence" value="ECO:0007669"/>
    <property type="project" value="UniProtKB-KW"/>
</dbReference>